<evidence type="ECO:0000313" key="2">
    <source>
        <dbReference type="EMBL" id="KAF2703664.1"/>
    </source>
</evidence>
<feature type="region of interest" description="Disordered" evidence="1">
    <location>
        <begin position="46"/>
        <end position="79"/>
    </location>
</feature>
<name>A0A6G1JST1_9PLEO</name>
<evidence type="ECO:0000256" key="1">
    <source>
        <dbReference type="SAM" id="MobiDB-lite"/>
    </source>
</evidence>
<reference evidence="2" key="1">
    <citation type="journal article" date="2020" name="Stud. Mycol.">
        <title>101 Dothideomycetes genomes: a test case for predicting lifestyles and emergence of pathogens.</title>
        <authorList>
            <person name="Haridas S."/>
            <person name="Albert R."/>
            <person name="Binder M."/>
            <person name="Bloem J."/>
            <person name="Labutti K."/>
            <person name="Salamov A."/>
            <person name="Andreopoulos B."/>
            <person name="Baker S."/>
            <person name="Barry K."/>
            <person name="Bills G."/>
            <person name="Bluhm B."/>
            <person name="Cannon C."/>
            <person name="Castanera R."/>
            <person name="Culley D."/>
            <person name="Daum C."/>
            <person name="Ezra D."/>
            <person name="Gonzalez J."/>
            <person name="Henrissat B."/>
            <person name="Kuo A."/>
            <person name="Liang C."/>
            <person name="Lipzen A."/>
            <person name="Lutzoni F."/>
            <person name="Magnuson J."/>
            <person name="Mondo S."/>
            <person name="Nolan M."/>
            <person name="Ohm R."/>
            <person name="Pangilinan J."/>
            <person name="Park H.-J."/>
            <person name="Ramirez L."/>
            <person name="Alfaro M."/>
            <person name="Sun H."/>
            <person name="Tritt A."/>
            <person name="Yoshinaga Y."/>
            <person name="Zwiers L.-H."/>
            <person name="Turgeon B."/>
            <person name="Goodwin S."/>
            <person name="Spatafora J."/>
            <person name="Crous P."/>
            <person name="Grigoriev I."/>
        </authorList>
    </citation>
    <scope>NUCLEOTIDE SEQUENCE</scope>
    <source>
        <strain evidence="2">CBS 279.74</strain>
    </source>
</reference>
<feature type="region of interest" description="Disordered" evidence="1">
    <location>
        <begin position="416"/>
        <end position="440"/>
    </location>
</feature>
<organism evidence="2 3">
    <name type="scientific">Pleomassaria siparia CBS 279.74</name>
    <dbReference type="NCBI Taxonomy" id="1314801"/>
    <lineage>
        <taxon>Eukaryota</taxon>
        <taxon>Fungi</taxon>
        <taxon>Dikarya</taxon>
        <taxon>Ascomycota</taxon>
        <taxon>Pezizomycotina</taxon>
        <taxon>Dothideomycetes</taxon>
        <taxon>Pleosporomycetidae</taxon>
        <taxon>Pleosporales</taxon>
        <taxon>Pleomassariaceae</taxon>
        <taxon>Pleomassaria</taxon>
    </lineage>
</organism>
<dbReference type="Proteomes" id="UP000799428">
    <property type="component" value="Unassembled WGS sequence"/>
</dbReference>
<dbReference type="EMBL" id="MU005786">
    <property type="protein sequence ID" value="KAF2703664.1"/>
    <property type="molecule type" value="Genomic_DNA"/>
</dbReference>
<feature type="compositionally biased region" description="Polar residues" evidence="1">
    <location>
        <begin position="1"/>
        <end position="13"/>
    </location>
</feature>
<dbReference type="OrthoDB" id="3801063at2759"/>
<protein>
    <submittedName>
        <fullName evidence="2">Uncharacterized protein</fullName>
    </submittedName>
</protein>
<feature type="compositionally biased region" description="Acidic residues" evidence="1">
    <location>
        <begin position="58"/>
        <end position="69"/>
    </location>
</feature>
<accession>A0A6G1JST1</accession>
<feature type="compositionally biased region" description="Acidic residues" evidence="1">
    <location>
        <begin position="421"/>
        <end position="433"/>
    </location>
</feature>
<feature type="region of interest" description="Disordered" evidence="1">
    <location>
        <begin position="378"/>
        <end position="404"/>
    </location>
</feature>
<feature type="compositionally biased region" description="Gly residues" evidence="1">
    <location>
        <begin position="380"/>
        <end position="391"/>
    </location>
</feature>
<proteinExistence type="predicted"/>
<dbReference type="AlphaFoldDB" id="A0A6G1JST1"/>
<gene>
    <name evidence="2" type="ORF">K504DRAFT_451516</name>
</gene>
<keyword evidence="3" id="KW-1185">Reference proteome</keyword>
<feature type="region of interest" description="Disordered" evidence="1">
    <location>
        <begin position="141"/>
        <end position="162"/>
    </location>
</feature>
<sequence length="451" mass="50621">METMHTETSQTGVSGRPPHIEPRYLTSPYPPHIIRLELTSPRNNTLPLFETIGIPPKDDEDEDDDDEEGGIGNDNAKQSFSTTDFANVQPSSQQQVQQTAFERSLRPLLLPKVANYGVLLDSLDSRDSPWAVESCFAQSHNDTKTGSRQHINHAPNHHPPWPNPWIQARDYRHRIHEPPYHTPTTDPTMAEVEHSSEHWIAQLTHAIRNLSDIKDPATSHAARLFQPGTYSTRLIDSTARHIFTALLDRCHAGFRAPAHFNRALGRPGGGGGGRRCEPDRTASCHDRIGNVVAALMWNKRVCKDVLYEDWKVMLLVNHPLAYDREKDSQKGSNDQRRARLVGDRERLARMEGEVRRLRLRRRRRGIISLQQFSSIMGNAAAGGNGGGSDGGGHMDEPPSPESSGLIIINNESVGFERVAHDDDDDDEQDEMEMETSHHAAKHVRVMYDDVA</sequence>
<evidence type="ECO:0000313" key="3">
    <source>
        <dbReference type="Proteomes" id="UP000799428"/>
    </source>
</evidence>
<feature type="region of interest" description="Disordered" evidence="1">
    <location>
        <begin position="1"/>
        <end position="25"/>
    </location>
</feature>